<dbReference type="EMBL" id="QNSB01000006">
    <property type="protein sequence ID" value="RBP71183.1"/>
    <property type="molecule type" value="Genomic_DNA"/>
</dbReference>
<name>A0A366IH51_9MICO</name>
<dbReference type="SUPFAM" id="SSF88713">
    <property type="entry name" value="Glycoside hydrolase/deacetylase"/>
    <property type="match status" value="1"/>
</dbReference>
<gene>
    <name evidence="2" type="ORF">DFO65_10626</name>
</gene>
<reference evidence="2 3" key="1">
    <citation type="submission" date="2018-06" db="EMBL/GenBank/DDBJ databases">
        <title>Freshwater and sediment microbial communities from various areas in North America, analyzing microbe dynamics in response to fracking.</title>
        <authorList>
            <person name="Lamendella R."/>
        </authorList>
    </citation>
    <scope>NUCLEOTIDE SEQUENCE [LARGE SCALE GENOMIC DNA]</scope>
    <source>
        <strain evidence="2 3">3b_TX</strain>
    </source>
</reference>
<dbReference type="PROSITE" id="PS51677">
    <property type="entry name" value="NODB"/>
    <property type="match status" value="1"/>
</dbReference>
<accession>A0A366IH51</accession>
<feature type="domain" description="NodB homology" evidence="1">
    <location>
        <begin position="37"/>
        <end position="251"/>
    </location>
</feature>
<dbReference type="InterPro" id="IPR037950">
    <property type="entry name" value="PgdA-like"/>
</dbReference>
<dbReference type="AlphaFoldDB" id="A0A366IH51"/>
<protein>
    <submittedName>
        <fullName evidence="2">Polysaccharide deacetylase</fullName>
    </submittedName>
</protein>
<dbReference type="InterPro" id="IPR002509">
    <property type="entry name" value="NODB_dom"/>
</dbReference>
<proteinExistence type="predicted"/>
<organism evidence="2 3">
    <name type="scientific">Brevibacterium celere</name>
    <dbReference type="NCBI Taxonomy" id="225845"/>
    <lineage>
        <taxon>Bacteria</taxon>
        <taxon>Bacillati</taxon>
        <taxon>Actinomycetota</taxon>
        <taxon>Actinomycetes</taxon>
        <taxon>Micrococcales</taxon>
        <taxon>Brevibacteriaceae</taxon>
        <taxon>Brevibacterium</taxon>
    </lineage>
</organism>
<evidence type="ECO:0000313" key="3">
    <source>
        <dbReference type="Proteomes" id="UP000253509"/>
    </source>
</evidence>
<dbReference type="RefSeq" id="WP_113904290.1">
    <property type="nucleotide sequence ID" value="NZ_QNSB01000006.1"/>
</dbReference>
<sequence length="269" mass="30001">MSLFTWPENHEFGATISFDFDAEEVWIGENPDNASKPGVLSQGTYGPKRAVPLILDILDRHDVTASFFVPGKDAERHSEVVRSIIAAGHEIGHHGYTHTSPTDLSQEQEELELRKGREVLERLGAAVAGYRSPSWEFSAHTLDLLEANGFTYSSNLLDDIVPYKHENHEVAEVPVSWLLDDAPHFWFANDEKTIRSPREVLDCWLPEIDGIAELGGHVMVTMHPMIIGRPSRLKVLESTIERLKERGAWFGTAGEVAGLVPALKTRQSS</sequence>
<dbReference type="CDD" id="cd10938">
    <property type="entry name" value="CE4_HpPgdA_like"/>
    <property type="match status" value="1"/>
</dbReference>
<dbReference type="GO" id="GO:0005975">
    <property type="term" value="P:carbohydrate metabolic process"/>
    <property type="evidence" value="ECO:0007669"/>
    <property type="project" value="InterPro"/>
</dbReference>
<dbReference type="PANTHER" id="PTHR47561">
    <property type="entry name" value="POLYSACCHARIDE DEACETYLASE FAMILY PROTEIN (AFU_ORTHOLOGUE AFUA_6G05030)"/>
    <property type="match status" value="1"/>
</dbReference>
<dbReference type="Pfam" id="PF01522">
    <property type="entry name" value="Polysacc_deac_1"/>
    <property type="match status" value="1"/>
</dbReference>
<dbReference type="Proteomes" id="UP000253509">
    <property type="component" value="Unassembled WGS sequence"/>
</dbReference>
<evidence type="ECO:0000259" key="1">
    <source>
        <dbReference type="PROSITE" id="PS51677"/>
    </source>
</evidence>
<comment type="caution">
    <text evidence="2">The sequence shown here is derived from an EMBL/GenBank/DDBJ whole genome shotgun (WGS) entry which is preliminary data.</text>
</comment>
<dbReference type="GO" id="GO:0016810">
    <property type="term" value="F:hydrolase activity, acting on carbon-nitrogen (but not peptide) bonds"/>
    <property type="evidence" value="ECO:0007669"/>
    <property type="project" value="InterPro"/>
</dbReference>
<dbReference type="Gene3D" id="3.20.20.370">
    <property type="entry name" value="Glycoside hydrolase/deacetylase"/>
    <property type="match status" value="1"/>
</dbReference>
<dbReference type="InterPro" id="IPR011330">
    <property type="entry name" value="Glyco_hydro/deAcase_b/a-brl"/>
</dbReference>
<evidence type="ECO:0000313" key="2">
    <source>
        <dbReference type="EMBL" id="RBP71183.1"/>
    </source>
</evidence>
<dbReference type="PANTHER" id="PTHR47561:SF1">
    <property type="entry name" value="POLYSACCHARIDE DEACETYLASE FAMILY PROTEIN (AFU_ORTHOLOGUE AFUA_6G05030)"/>
    <property type="match status" value="1"/>
</dbReference>
<keyword evidence="3" id="KW-1185">Reference proteome</keyword>